<dbReference type="HOGENOM" id="CLU_3223490_0_0_9"/>
<reference evidence="1 2" key="2">
    <citation type="submission" date="2009-03" db="EMBL/GenBank/DDBJ databases">
        <title>Draft genome sequence of Coprococcus comes (ATCC 27758).</title>
        <authorList>
            <person name="Sudarsanam P."/>
            <person name="Ley R."/>
            <person name="Guruge J."/>
            <person name="Turnbaugh P.J."/>
            <person name="Mahowald M."/>
            <person name="Liep D."/>
            <person name="Gordon J."/>
        </authorList>
    </citation>
    <scope>NUCLEOTIDE SEQUENCE [LARGE SCALE GENOMIC DNA]</scope>
    <source>
        <strain evidence="1 2">ATCC 27758</strain>
    </source>
</reference>
<evidence type="ECO:0000313" key="1">
    <source>
        <dbReference type="EMBL" id="EEG91183.1"/>
    </source>
</evidence>
<gene>
    <name evidence="1" type="ORF">COPCOM_00620</name>
</gene>
<dbReference type="EMBL" id="ABVR01000034">
    <property type="protein sequence ID" value="EEG91183.1"/>
    <property type="molecule type" value="Genomic_DNA"/>
</dbReference>
<name>C0B649_9FIRM</name>
<organism evidence="1 2">
    <name type="scientific">Coprococcus comes ATCC 27758</name>
    <dbReference type="NCBI Taxonomy" id="470146"/>
    <lineage>
        <taxon>Bacteria</taxon>
        <taxon>Bacillati</taxon>
        <taxon>Bacillota</taxon>
        <taxon>Clostridia</taxon>
        <taxon>Lachnospirales</taxon>
        <taxon>Lachnospiraceae</taxon>
        <taxon>Coprococcus</taxon>
    </lineage>
</organism>
<evidence type="ECO:0000313" key="2">
    <source>
        <dbReference type="Proteomes" id="UP000003793"/>
    </source>
</evidence>
<proteinExistence type="predicted"/>
<reference evidence="1 2" key="1">
    <citation type="submission" date="2009-02" db="EMBL/GenBank/DDBJ databases">
        <authorList>
            <person name="Fulton L."/>
            <person name="Clifton S."/>
            <person name="Fulton B."/>
            <person name="Xu J."/>
            <person name="Minx P."/>
            <person name="Pepin K.H."/>
            <person name="Johnson M."/>
            <person name="Bhonagiri V."/>
            <person name="Nash W.E."/>
            <person name="Mardis E.R."/>
            <person name="Wilson R.K."/>
        </authorList>
    </citation>
    <scope>NUCLEOTIDE SEQUENCE [LARGE SCALE GENOMIC DNA]</scope>
    <source>
        <strain evidence="1 2">ATCC 27758</strain>
    </source>
</reference>
<accession>C0B649</accession>
<dbReference type="Proteomes" id="UP000003793">
    <property type="component" value="Unassembled WGS sequence"/>
</dbReference>
<comment type="caution">
    <text evidence="1">The sequence shown here is derived from an EMBL/GenBank/DDBJ whole genome shotgun (WGS) entry which is preliminary data.</text>
</comment>
<sequence>MILKDYLPGVFVKILENNNKSNNLEENLILVETIPIKEYTYNRLVVSFGGKLWII</sequence>
<dbReference type="AlphaFoldDB" id="C0B649"/>
<protein>
    <submittedName>
        <fullName evidence="1">Uncharacterized protein</fullName>
    </submittedName>
</protein>